<sequence>MLQKDYILEIVGDFVDGVAKHLDAALAGDAEATGAVEQDVAGLLDLDPEVALTLSPDSLVTMMVLSGMGDSVAVYVAFSLTRLADAYEAQGDVDTAALRRAQAAAVGQSFGCDPMVAPEGF</sequence>
<dbReference type="Proteomes" id="UP001478817">
    <property type="component" value="Unassembled WGS sequence"/>
</dbReference>
<accession>A0ABV1IG78</accession>
<keyword evidence="3" id="KW-1185">Reference proteome</keyword>
<evidence type="ECO:0000313" key="2">
    <source>
        <dbReference type="EMBL" id="MEQ2637977.1"/>
    </source>
</evidence>
<protein>
    <submittedName>
        <fullName evidence="1">Uncharacterized protein</fullName>
    </submittedName>
</protein>
<organism evidence="1 3">
    <name type="scientific">Paratractidigestivibacter faecalis</name>
    <dbReference type="NCBI Taxonomy" id="2292441"/>
    <lineage>
        <taxon>Bacteria</taxon>
        <taxon>Bacillati</taxon>
        <taxon>Actinomycetota</taxon>
        <taxon>Coriobacteriia</taxon>
        <taxon>Coriobacteriales</taxon>
        <taxon>Atopobiaceae</taxon>
        <taxon>Paratractidigestivibacter</taxon>
    </lineage>
</organism>
<dbReference type="EMBL" id="JBBNGS010000010">
    <property type="protein sequence ID" value="MEQ2637900.1"/>
    <property type="molecule type" value="Genomic_DNA"/>
</dbReference>
<name>A0ABV1IG78_9ACTN</name>
<proteinExistence type="predicted"/>
<evidence type="ECO:0000313" key="3">
    <source>
        <dbReference type="Proteomes" id="UP001478817"/>
    </source>
</evidence>
<dbReference type="EMBL" id="JBBNGS010000010">
    <property type="protein sequence ID" value="MEQ2637977.1"/>
    <property type="molecule type" value="Genomic_DNA"/>
</dbReference>
<gene>
    <name evidence="1" type="ORF">AAAT05_06025</name>
    <name evidence="2" type="ORF">AAAT05_06460</name>
</gene>
<reference evidence="1 3" key="1">
    <citation type="submission" date="2024-04" db="EMBL/GenBank/DDBJ databases">
        <title>Human intestinal bacterial collection.</title>
        <authorList>
            <person name="Pauvert C."/>
            <person name="Hitch T.C.A."/>
            <person name="Clavel T."/>
        </authorList>
    </citation>
    <scope>NUCLEOTIDE SEQUENCE [LARGE SCALE GENOMIC DNA]</scope>
    <source>
        <strain evidence="1 3">CLA-AA-H197</strain>
    </source>
</reference>
<dbReference type="RefSeq" id="WP_349182502.1">
    <property type="nucleotide sequence ID" value="NZ_JBBNGS010000010.1"/>
</dbReference>
<evidence type="ECO:0000313" key="1">
    <source>
        <dbReference type="EMBL" id="MEQ2637900.1"/>
    </source>
</evidence>
<comment type="caution">
    <text evidence="1">The sequence shown here is derived from an EMBL/GenBank/DDBJ whole genome shotgun (WGS) entry which is preliminary data.</text>
</comment>